<gene>
    <name evidence="2" type="ORF">CXY01_23230</name>
</gene>
<reference evidence="2 3" key="1">
    <citation type="submission" date="2019-07" db="EMBL/GenBank/DDBJ databases">
        <title>Whole genome shotgun sequence of Cellulomonas xylanilytica NBRC 101102.</title>
        <authorList>
            <person name="Hosoyama A."/>
            <person name="Uohara A."/>
            <person name="Ohji S."/>
            <person name="Ichikawa N."/>
        </authorList>
    </citation>
    <scope>NUCLEOTIDE SEQUENCE [LARGE SCALE GENOMIC DNA]</scope>
    <source>
        <strain evidence="2 3">NBRC 101102</strain>
    </source>
</reference>
<dbReference type="OrthoDB" id="4826749at2"/>
<protein>
    <recommendedName>
        <fullName evidence="4">Lipoprotein</fullName>
    </recommendedName>
</protein>
<evidence type="ECO:0008006" key="4">
    <source>
        <dbReference type="Google" id="ProtNLM"/>
    </source>
</evidence>
<evidence type="ECO:0000313" key="2">
    <source>
        <dbReference type="EMBL" id="GEK21803.1"/>
    </source>
</evidence>
<sequence>MRSSVVVTVVVLGVLGLAGCTDSDEPEPSPTASASAAGGTAGTVQQAGTVFDATFPVPGEPDDTVRVEVEPLVVQGKTMELRVWFTPDSLDEGESANIYELTGSGDLQPALNDLEHLTQYFVLSETGQKWATDTVSAKAAGGEPVLFQAWFAAPTEQVEALDLSLVASWAPFENVPVTYED</sequence>
<dbReference type="Proteomes" id="UP000321118">
    <property type="component" value="Unassembled WGS sequence"/>
</dbReference>
<feature type="compositionally biased region" description="Low complexity" evidence="1">
    <location>
        <begin position="31"/>
        <end position="43"/>
    </location>
</feature>
<feature type="region of interest" description="Disordered" evidence="1">
    <location>
        <begin position="19"/>
        <end position="43"/>
    </location>
</feature>
<dbReference type="PROSITE" id="PS51257">
    <property type="entry name" value="PROKAR_LIPOPROTEIN"/>
    <property type="match status" value="1"/>
</dbReference>
<proteinExistence type="predicted"/>
<dbReference type="RefSeq" id="WP_146927606.1">
    <property type="nucleotide sequence ID" value="NZ_BJUB01000007.1"/>
</dbReference>
<evidence type="ECO:0000256" key="1">
    <source>
        <dbReference type="SAM" id="MobiDB-lite"/>
    </source>
</evidence>
<accession>A0A510V4K0</accession>
<keyword evidence="3" id="KW-1185">Reference proteome</keyword>
<dbReference type="EMBL" id="BJUB01000007">
    <property type="protein sequence ID" value="GEK21803.1"/>
    <property type="molecule type" value="Genomic_DNA"/>
</dbReference>
<comment type="caution">
    <text evidence="2">The sequence shown here is derived from an EMBL/GenBank/DDBJ whole genome shotgun (WGS) entry which is preliminary data.</text>
</comment>
<dbReference type="AlphaFoldDB" id="A0A510V4K0"/>
<evidence type="ECO:0000313" key="3">
    <source>
        <dbReference type="Proteomes" id="UP000321118"/>
    </source>
</evidence>
<organism evidence="2 3">
    <name type="scientific">Cellulomonas xylanilytica</name>
    <dbReference type="NCBI Taxonomy" id="233583"/>
    <lineage>
        <taxon>Bacteria</taxon>
        <taxon>Bacillati</taxon>
        <taxon>Actinomycetota</taxon>
        <taxon>Actinomycetes</taxon>
        <taxon>Micrococcales</taxon>
        <taxon>Cellulomonadaceae</taxon>
        <taxon>Cellulomonas</taxon>
    </lineage>
</organism>
<name>A0A510V4K0_9CELL</name>